<dbReference type="InterPro" id="IPR001451">
    <property type="entry name" value="Hexapep"/>
</dbReference>
<evidence type="ECO:0000256" key="2">
    <source>
        <dbReference type="ARBA" id="ARBA00022679"/>
    </source>
</evidence>
<keyword evidence="2 3" id="KW-0808">Transferase</keyword>
<dbReference type="Pfam" id="PF00132">
    <property type="entry name" value="Hexapep"/>
    <property type="match status" value="1"/>
</dbReference>
<dbReference type="GO" id="GO:0005829">
    <property type="term" value="C:cytosol"/>
    <property type="evidence" value="ECO:0007669"/>
    <property type="project" value="TreeGrafter"/>
</dbReference>
<protein>
    <submittedName>
        <fullName evidence="3">Acyltransferase</fullName>
    </submittedName>
</protein>
<dbReference type="InterPro" id="IPR051159">
    <property type="entry name" value="Hexapeptide_acetyltransf"/>
</dbReference>
<dbReference type="PANTHER" id="PTHR23416:SF23">
    <property type="entry name" value="ACETYLTRANSFERASE C18B11.09C-RELATED"/>
    <property type="match status" value="1"/>
</dbReference>
<dbReference type="PANTHER" id="PTHR23416">
    <property type="entry name" value="SIALIC ACID SYNTHASE-RELATED"/>
    <property type="match status" value="1"/>
</dbReference>
<dbReference type="CDD" id="cd04647">
    <property type="entry name" value="LbH_MAT_like"/>
    <property type="match status" value="1"/>
</dbReference>
<evidence type="ECO:0000313" key="3">
    <source>
        <dbReference type="EMBL" id="TPE39985.1"/>
    </source>
</evidence>
<comment type="caution">
    <text evidence="3">The sequence shown here is derived from an EMBL/GenBank/DDBJ whole genome shotgun (WGS) entry which is preliminary data.</text>
</comment>
<accession>A0A501VUB3</accession>
<dbReference type="AlphaFoldDB" id="A0A501VUB3"/>
<dbReference type="SUPFAM" id="SSF51161">
    <property type="entry name" value="Trimeric LpxA-like enzymes"/>
    <property type="match status" value="1"/>
</dbReference>
<dbReference type="Gene3D" id="2.160.10.10">
    <property type="entry name" value="Hexapeptide repeat proteins"/>
    <property type="match status" value="1"/>
</dbReference>
<dbReference type="RefSeq" id="WP_140624110.1">
    <property type="nucleotide sequence ID" value="NZ_VFRQ01000019.1"/>
</dbReference>
<evidence type="ECO:0000313" key="4">
    <source>
        <dbReference type="Proteomes" id="UP000316727"/>
    </source>
</evidence>
<keyword evidence="4" id="KW-1185">Reference proteome</keyword>
<reference evidence="3 4" key="1">
    <citation type="submission" date="2019-06" db="EMBL/GenBank/DDBJ databases">
        <title>A novel bacterium of genus Pontibacter, isolated from marine sediment.</title>
        <authorList>
            <person name="Huang H."/>
            <person name="Mo K."/>
            <person name="Hu Y."/>
        </authorList>
    </citation>
    <scope>NUCLEOTIDE SEQUENCE [LARGE SCALE GENOMIC DNA]</scope>
    <source>
        <strain evidence="3 4">HB172049</strain>
    </source>
</reference>
<organism evidence="3 4">
    <name type="scientific">Pontibacter mangrovi</name>
    <dbReference type="NCBI Taxonomy" id="2589816"/>
    <lineage>
        <taxon>Bacteria</taxon>
        <taxon>Pseudomonadati</taxon>
        <taxon>Bacteroidota</taxon>
        <taxon>Cytophagia</taxon>
        <taxon>Cytophagales</taxon>
        <taxon>Hymenobacteraceae</taxon>
        <taxon>Pontibacter</taxon>
    </lineage>
</organism>
<evidence type="ECO:0000256" key="1">
    <source>
        <dbReference type="ARBA" id="ARBA00007274"/>
    </source>
</evidence>
<dbReference type="Proteomes" id="UP000316727">
    <property type="component" value="Unassembled WGS sequence"/>
</dbReference>
<dbReference type="InterPro" id="IPR011004">
    <property type="entry name" value="Trimer_LpxA-like_sf"/>
</dbReference>
<keyword evidence="3" id="KW-0012">Acyltransferase</keyword>
<sequence length="166" mass="18640">MKKRAIKFLFRSIRLPLWYISMEKCSKFQFFCLKEMGVKFNGKPRYLSAKVWFDGTDYSLIKIGNNVTISSNIRILTHDWALDTIYQGYYGTRQDKPLGRTRAVEIGDSCFIGTGSLILPGTKLGKCCIVGAGAVVRGHFPDGSIIVGNPGKAIEINSKEYLNKFI</sequence>
<comment type="similarity">
    <text evidence="1">Belongs to the transferase hexapeptide repeat family.</text>
</comment>
<name>A0A501VUB3_9BACT</name>
<proteinExistence type="inferred from homology"/>
<dbReference type="EMBL" id="VFRQ01000019">
    <property type="protein sequence ID" value="TPE39985.1"/>
    <property type="molecule type" value="Genomic_DNA"/>
</dbReference>
<dbReference type="GO" id="GO:0008374">
    <property type="term" value="F:O-acyltransferase activity"/>
    <property type="evidence" value="ECO:0007669"/>
    <property type="project" value="TreeGrafter"/>
</dbReference>
<dbReference type="OrthoDB" id="755870at2"/>
<gene>
    <name evidence="3" type="ORF">FJM65_20455</name>
</gene>